<evidence type="ECO:0000313" key="4">
    <source>
        <dbReference type="EMBL" id="TKB45698.1"/>
    </source>
</evidence>
<dbReference type="GO" id="GO:0010257">
    <property type="term" value="P:NADH dehydrogenase complex assembly"/>
    <property type="evidence" value="ECO:0007669"/>
    <property type="project" value="TreeGrafter"/>
</dbReference>
<dbReference type="SUPFAM" id="SSF49785">
    <property type="entry name" value="Galactose-binding domain-like"/>
    <property type="match status" value="1"/>
</dbReference>
<proteinExistence type="inferred from homology"/>
<comment type="caution">
    <text evidence="4">The sequence shown here is derived from an EMBL/GenBank/DDBJ whole genome shotgun (WGS) entry which is preliminary data.</text>
</comment>
<feature type="signal peptide" evidence="2">
    <location>
        <begin position="1"/>
        <end position="23"/>
    </location>
</feature>
<dbReference type="EMBL" id="SWDB01000014">
    <property type="protein sequence ID" value="TKB45698.1"/>
    <property type="molecule type" value="Genomic_DNA"/>
</dbReference>
<evidence type="ECO:0000256" key="1">
    <source>
        <dbReference type="ARBA" id="ARBA00007884"/>
    </source>
</evidence>
<keyword evidence="2" id="KW-0732">Signal</keyword>
<dbReference type="RefSeq" id="WP_136735405.1">
    <property type="nucleotide sequence ID" value="NZ_SWDB01000014.1"/>
</dbReference>
<keyword evidence="5" id="KW-1185">Reference proteome</keyword>
<evidence type="ECO:0000256" key="2">
    <source>
        <dbReference type="SAM" id="SignalP"/>
    </source>
</evidence>
<comment type="similarity">
    <text evidence="1">Belongs to the CIA30 family.</text>
</comment>
<sequence length="190" mass="21392">MKLLLKLLIIIVLVMCIVGNAVANEDVNKLDFVDPDELQSWLVVNDSVMGGISQGQFLVENDNGIFFGVLSLENNGGFASVRRLLDAPVGSDVSKIAIRLKGDGGRYQFRVRTNRDFDGYAYQVSFNTIENQWLTLFFEERDFIATYRGMQLSNVPSLVFSRIEQVGFLISDKQQGHFALHIHAIKFLPD</sequence>
<evidence type="ECO:0000259" key="3">
    <source>
        <dbReference type="Pfam" id="PF08547"/>
    </source>
</evidence>
<dbReference type="InterPro" id="IPR013857">
    <property type="entry name" value="NADH-UbQ_OxRdtase-assoc_prot30"/>
</dbReference>
<protein>
    <submittedName>
        <fullName evidence="4">CIA30 family protein</fullName>
    </submittedName>
</protein>
<feature type="domain" description="NADH:ubiquinone oxidoreductase intermediate-associated protein 30" evidence="3">
    <location>
        <begin position="31"/>
        <end position="182"/>
    </location>
</feature>
<reference evidence="4 5" key="1">
    <citation type="submission" date="2019-04" db="EMBL/GenBank/DDBJ databases">
        <title>Thalassotalea guangxiensis sp. nov., isolated from sediment of the coastal wetland.</title>
        <authorList>
            <person name="Zheng S."/>
            <person name="Zhang D."/>
        </authorList>
    </citation>
    <scope>NUCLEOTIDE SEQUENCE [LARGE SCALE GENOMIC DNA]</scope>
    <source>
        <strain evidence="4 5">ZS-4</strain>
    </source>
</reference>
<dbReference type="AlphaFoldDB" id="A0A4U1B5K6"/>
<dbReference type="Pfam" id="PF08547">
    <property type="entry name" value="CIA30"/>
    <property type="match status" value="1"/>
</dbReference>
<name>A0A4U1B5K6_9GAMM</name>
<accession>A0A4U1B5K6</accession>
<dbReference type="Proteomes" id="UP000307999">
    <property type="component" value="Unassembled WGS sequence"/>
</dbReference>
<dbReference type="PANTHER" id="PTHR13194">
    <property type="entry name" value="COMPLEX I INTERMEDIATE-ASSOCIATED PROTEIN 30"/>
    <property type="match status" value="1"/>
</dbReference>
<evidence type="ECO:0000313" key="5">
    <source>
        <dbReference type="Proteomes" id="UP000307999"/>
    </source>
</evidence>
<dbReference type="GO" id="GO:0051082">
    <property type="term" value="F:unfolded protein binding"/>
    <property type="evidence" value="ECO:0007669"/>
    <property type="project" value="TreeGrafter"/>
</dbReference>
<dbReference type="InterPro" id="IPR039131">
    <property type="entry name" value="NDUFAF1"/>
</dbReference>
<gene>
    <name evidence="4" type="ORF">E8M12_07115</name>
</gene>
<dbReference type="OrthoDB" id="442188at2"/>
<dbReference type="InterPro" id="IPR008979">
    <property type="entry name" value="Galactose-bd-like_sf"/>
</dbReference>
<feature type="chain" id="PRO_5020850296" evidence="2">
    <location>
        <begin position="24"/>
        <end position="190"/>
    </location>
</feature>
<dbReference type="PANTHER" id="PTHR13194:SF19">
    <property type="entry name" value="NAD(P)-BINDING ROSSMANN-FOLD SUPERFAMILY PROTEIN"/>
    <property type="match status" value="1"/>
</dbReference>
<organism evidence="4 5">
    <name type="scientific">Thalassotalea mangrovi</name>
    <dbReference type="NCBI Taxonomy" id="2572245"/>
    <lineage>
        <taxon>Bacteria</taxon>
        <taxon>Pseudomonadati</taxon>
        <taxon>Pseudomonadota</taxon>
        <taxon>Gammaproteobacteria</taxon>
        <taxon>Alteromonadales</taxon>
        <taxon>Colwelliaceae</taxon>
        <taxon>Thalassotalea</taxon>
    </lineage>
</organism>